<keyword evidence="3" id="KW-0418">Kinase</keyword>
<dbReference type="InterPro" id="IPR042095">
    <property type="entry name" value="SUMF_sf"/>
</dbReference>
<dbReference type="Pfam" id="PF03781">
    <property type="entry name" value="FGE-sulfatase"/>
    <property type="match status" value="1"/>
</dbReference>
<sequence>MPRPLPKPGWSPPETMGEYRLLRLLGRGGMGQVYLAEDTLLERTVALKLIASVRPDEAARKRFHAEARAIARLSHPNVVTVHRVGEVDGRPYLVTEFIRGQTLGELARPLSPELVLNIALGLARGLAAAHRQGVLHRDIKPANAMLTEAGEVKLLDFGLAKLLEGPRMAPLETPPRASVPGPALRELSDAEDLMGTPLYMAPEALRGEPSTRRSDLYSLGAVLYELCAGLAPRQTLDEQMPFEEWASAAPTPLTGLVKDVDPRLADLVMRCLHTEPERRFASADELCAALGELKLEREQPPEGEVPEGNPYRGLRPFEAEHRAFFFGRSMEVEAVLERLRAEPLVLVTGDSGVGKSSLCRAGVLPRVAEGALGPGRQYRTLSLIPGAHPLAALASATESLLEKGEALPSELLRTDPRAFVRELLRTQGRQAGTLLFVDQLEELFTIGAPEEAAPFAEGVVRLADLPGVRVLLTVRGDFFTRLASLPGLGEQVARALYLLRPLSAEAARGAIVGPAQSKGVHFESEALVGTLCESAVSSAGGLPLLQFAMAELWEARDEVRRCIPASALEALGGVDGALSRHADRVLAGLPPEQRRAARALLPRLVSPEGTGARRSGAELDAGEPATQGALDALVKGRLVVARETDGETTYEVAHEALLRGWGTLRSWLATEGEKRPVRERLEAAAAEWARLERTREALWSERLLLETQGVDRDALSPRGTEFLDASHSATRRRRWRQRALLMAVPLALVLALGGVRLQAQWTRARKVAWYETQATGLADRGLARKQAAEALRLQAQTLFEQVGGGTVEETAARREAAERTWEEALTALHEADEALDEAGQSLEAALVVDLSNERVRGRIVDVLIDRLELAEAFHQQDRRRELSRRINAYGSDGLRQERLQAPPELSLTSTPSGAEVVLEQYQEDAKGYRTLSGEKRLGRTPLSKLALEEGPGSYRLTFHAPGRVRVHAPVLLARGEHLPLHVPLPSEGSVPEGFVYVPPGRFLVGSADPEDMRRGLLNAPPLHESQTGGFLVARTEVTFGQWLEFLRDAPPGGQAQGRRPYSDVRQWGVELTQAAPGRWRLAFQLNKRPLAANEGEPLLFPGRTVRREQDWSRLPVSGISFEDARAYLEWLNRTGRVPGARFCHEREWERAARGADGRAFPHGNRLEAEDANFDQTYGRKTDAFGPDEVGSHPASASPFGLLDMTGNVYEFTLSMGARDEIAIRGGSWYFDRVSVLVANRTFVEPRTRDIGTGMRVCADAPALAP</sequence>
<dbReference type="InterPro" id="IPR025662">
    <property type="entry name" value="Sigma_54_int_dom_ATP-bd_1"/>
</dbReference>
<dbReference type="PROSITE" id="PS50011">
    <property type="entry name" value="PROTEIN_KINASE_DOM"/>
    <property type="match status" value="1"/>
</dbReference>
<dbReference type="InterPro" id="IPR000719">
    <property type="entry name" value="Prot_kinase_dom"/>
</dbReference>
<gene>
    <name evidence="7" type="ORF">POL68_24960</name>
</gene>
<dbReference type="PROSITE" id="PS00107">
    <property type="entry name" value="PROTEIN_KINASE_ATP"/>
    <property type="match status" value="1"/>
</dbReference>
<keyword evidence="1" id="KW-0808">Transferase</keyword>
<dbReference type="PANTHER" id="PTHR43289">
    <property type="entry name" value="MITOGEN-ACTIVATED PROTEIN KINASE KINASE KINASE 20-RELATED"/>
    <property type="match status" value="1"/>
</dbReference>
<dbReference type="Gene3D" id="3.90.1580.10">
    <property type="entry name" value="paralog of FGE (formylglycine-generating enzyme)"/>
    <property type="match status" value="1"/>
</dbReference>
<name>A0ABT5DDP5_9BACT</name>
<dbReference type="RefSeq" id="WP_272141735.1">
    <property type="nucleotide sequence ID" value="NZ_JAQNDM010000002.1"/>
</dbReference>
<dbReference type="InterPro" id="IPR049052">
    <property type="entry name" value="nSTAND1"/>
</dbReference>
<dbReference type="EMBL" id="JAQNDM010000002">
    <property type="protein sequence ID" value="MDC0711743.1"/>
    <property type="molecule type" value="Genomic_DNA"/>
</dbReference>
<dbReference type="Gene3D" id="3.30.200.20">
    <property type="entry name" value="Phosphorylase Kinase, domain 1"/>
    <property type="match status" value="1"/>
</dbReference>
<organism evidence="7 8">
    <name type="scientific">Stigmatella ashevillensis</name>
    <dbReference type="NCBI Taxonomy" id="2995309"/>
    <lineage>
        <taxon>Bacteria</taxon>
        <taxon>Pseudomonadati</taxon>
        <taxon>Myxococcota</taxon>
        <taxon>Myxococcia</taxon>
        <taxon>Myxococcales</taxon>
        <taxon>Cystobacterineae</taxon>
        <taxon>Archangiaceae</taxon>
        <taxon>Stigmatella</taxon>
    </lineage>
</organism>
<proteinExistence type="predicted"/>
<feature type="binding site" evidence="5">
    <location>
        <position position="48"/>
    </location>
    <ligand>
        <name>ATP</name>
        <dbReference type="ChEBI" id="CHEBI:30616"/>
    </ligand>
</feature>
<evidence type="ECO:0000313" key="8">
    <source>
        <dbReference type="Proteomes" id="UP001221838"/>
    </source>
</evidence>
<dbReference type="InterPro" id="IPR011009">
    <property type="entry name" value="Kinase-like_dom_sf"/>
</dbReference>
<dbReference type="PANTHER" id="PTHR43289:SF6">
    <property type="entry name" value="SERINE_THREONINE-PROTEIN KINASE NEKL-3"/>
    <property type="match status" value="1"/>
</dbReference>
<dbReference type="SUPFAM" id="SSF56112">
    <property type="entry name" value="Protein kinase-like (PK-like)"/>
    <property type="match status" value="1"/>
</dbReference>
<evidence type="ECO:0000313" key="7">
    <source>
        <dbReference type="EMBL" id="MDC0711743.1"/>
    </source>
</evidence>
<dbReference type="InterPro" id="IPR016187">
    <property type="entry name" value="CTDL_fold"/>
</dbReference>
<dbReference type="Proteomes" id="UP001221838">
    <property type="component" value="Unassembled WGS sequence"/>
</dbReference>
<evidence type="ECO:0000256" key="5">
    <source>
        <dbReference type="PROSITE-ProRule" id="PRU10141"/>
    </source>
</evidence>
<comment type="caution">
    <text evidence="7">The sequence shown here is derived from an EMBL/GenBank/DDBJ whole genome shotgun (WGS) entry which is preliminary data.</text>
</comment>
<feature type="domain" description="Protein kinase" evidence="6">
    <location>
        <begin position="19"/>
        <end position="295"/>
    </location>
</feature>
<protein>
    <submittedName>
        <fullName evidence="7">SUMF1/EgtB/PvdO family nonheme iron enzyme</fullName>
    </submittedName>
</protein>
<evidence type="ECO:0000259" key="6">
    <source>
        <dbReference type="PROSITE" id="PS50011"/>
    </source>
</evidence>
<dbReference type="InterPro" id="IPR005532">
    <property type="entry name" value="SUMF_dom"/>
</dbReference>
<dbReference type="CDD" id="cd14014">
    <property type="entry name" value="STKc_PknB_like"/>
    <property type="match status" value="1"/>
</dbReference>
<dbReference type="SUPFAM" id="SSF56436">
    <property type="entry name" value="C-type lectin-like"/>
    <property type="match status" value="1"/>
</dbReference>
<dbReference type="Pfam" id="PF20703">
    <property type="entry name" value="nSTAND1"/>
    <property type="match status" value="1"/>
</dbReference>
<keyword evidence="2 5" id="KW-0547">Nucleotide-binding</keyword>
<dbReference type="InterPro" id="IPR027417">
    <property type="entry name" value="P-loop_NTPase"/>
</dbReference>
<dbReference type="Gene3D" id="1.10.510.10">
    <property type="entry name" value="Transferase(Phosphotransferase) domain 1"/>
    <property type="match status" value="1"/>
</dbReference>
<keyword evidence="8" id="KW-1185">Reference proteome</keyword>
<reference evidence="7 8" key="1">
    <citation type="submission" date="2022-11" db="EMBL/GenBank/DDBJ databases">
        <title>Minimal conservation of predation-associated metabolite biosynthetic gene clusters underscores biosynthetic potential of Myxococcota including descriptions for ten novel species: Archangium lansinium sp. nov., Myxococcus landrumus sp. nov., Nannocystis bai.</title>
        <authorList>
            <person name="Ahearne A."/>
            <person name="Stevens C."/>
            <person name="Dowd S."/>
        </authorList>
    </citation>
    <scope>NUCLEOTIDE SEQUENCE [LARGE SCALE GENOMIC DNA]</scope>
    <source>
        <strain evidence="7 8">NCWAL01</strain>
    </source>
</reference>
<evidence type="ECO:0000256" key="3">
    <source>
        <dbReference type="ARBA" id="ARBA00022777"/>
    </source>
</evidence>
<evidence type="ECO:0000256" key="2">
    <source>
        <dbReference type="ARBA" id="ARBA00022741"/>
    </source>
</evidence>
<dbReference type="Pfam" id="PF00069">
    <property type="entry name" value="Pkinase"/>
    <property type="match status" value="1"/>
</dbReference>
<dbReference type="SUPFAM" id="SSF52540">
    <property type="entry name" value="P-loop containing nucleoside triphosphate hydrolases"/>
    <property type="match status" value="1"/>
</dbReference>
<evidence type="ECO:0000256" key="1">
    <source>
        <dbReference type="ARBA" id="ARBA00022679"/>
    </source>
</evidence>
<dbReference type="SMART" id="SM00220">
    <property type="entry name" value="S_TKc"/>
    <property type="match status" value="1"/>
</dbReference>
<evidence type="ECO:0000256" key="4">
    <source>
        <dbReference type="ARBA" id="ARBA00022840"/>
    </source>
</evidence>
<dbReference type="InterPro" id="IPR017441">
    <property type="entry name" value="Protein_kinase_ATP_BS"/>
</dbReference>
<accession>A0ABT5DDP5</accession>
<keyword evidence="4 5" id="KW-0067">ATP-binding</keyword>
<dbReference type="PROSITE" id="PS00675">
    <property type="entry name" value="SIGMA54_INTERACT_1"/>
    <property type="match status" value="1"/>
</dbReference>